<evidence type="ECO:0000256" key="5">
    <source>
        <dbReference type="ARBA" id="ARBA00022692"/>
    </source>
</evidence>
<keyword evidence="6 9" id="KW-1133">Transmembrane helix</keyword>
<keyword evidence="4" id="KW-1003">Cell membrane</keyword>
<dbReference type="STRING" id="1121387.GCA_000429885_02175"/>
<evidence type="ECO:0000313" key="11">
    <source>
        <dbReference type="Proteomes" id="UP000242637"/>
    </source>
</evidence>
<feature type="transmembrane region" description="Helical" evidence="9">
    <location>
        <begin position="36"/>
        <end position="56"/>
    </location>
</feature>
<dbReference type="EMBL" id="LT906453">
    <property type="protein sequence ID" value="SNV22392.1"/>
    <property type="molecule type" value="Genomic_DNA"/>
</dbReference>
<evidence type="ECO:0000256" key="2">
    <source>
        <dbReference type="ARBA" id="ARBA00009212"/>
    </source>
</evidence>
<dbReference type="GO" id="GO:0005886">
    <property type="term" value="C:plasma membrane"/>
    <property type="evidence" value="ECO:0007669"/>
    <property type="project" value="UniProtKB-SubCell"/>
</dbReference>
<evidence type="ECO:0000256" key="9">
    <source>
        <dbReference type="SAM" id="Phobius"/>
    </source>
</evidence>
<dbReference type="RefSeq" id="WP_231935351.1">
    <property type="nucleotide sequence ID" value="NZ_LT906453.1"/>
</dbReference>
<dbReference type="PANTHER" id="PTHR34702">
    <property type="entry name" value="NA(+)/H(+) ANTIPORTER SUBUNIT F1"/>
    <property type="match status" value="1"/>
</dbReference>
<dbReference type="KEGG" id="dco:SAMEA4475696_1509"/>
<feature type="compositionally biased region" description="Polar residues" evidence="8">
    <location>
        <begin position="117"/>
        <end position="126"/>
    </location>
</feature>
<dbReference type="AlphaFoldDB" id="A0A239VJT1"/>
<gene>
    <name evidence="10" type="ORF">SAMEA4475696_01509</name>
</gene>
<keyword evidence="7 9" id="KW-0472">Membrane</keyword>
<dbReference type="PANTHER" id="PTHR34702:SF1">
    <property type="entry name" value="NA(+)_H(+) ANTIPORTER SUBUNIT F"/>
    <property type="match status" value="1"/>
</dbReference>
<reference evidence="10 11" key="1">
    <citation type="submission" date="2017-06" db="EMBL/GenBank/DDBJ databases">
        <authorList>
            <consortium name="Pathogen Informatics"/>
        </authorList>
    </citation>
    <scope>NUCLEOTIDE SEQUENCE [LARGE SCALE GENOMIC DNA]</scope>
    <source>
        <strain evidence="10 11">NCTC13039</strain>
    </source>
</reference>
<evidence type="ECO:0000256" key="7">
    <source>
        <dbReference type="ARBA" id="ARBA00023136"/>
    </source>
</evidence>
<feature type="region of interest" description="Disordered" evidence="8">
    <location>
        <begin position="106"/>
        <end position="126"/>
    </location>
</feature>
<feature type="transmembrane region" description="Helical" evidence="9">
    <location>
        <begin position="62"/>
        <end position="85"/>
    </location>
</feature>
<keyword evidence="3" id="KW-0813">Transport</keyword>
<keyword evidence="5 9" id="KW-0812">Transmembrane</keyword>
<dbReference type="GO" id="GO:0015385">
    <property type="term" value="F:sodium:proton antiporter activity"/>
    <property type="evidence" value="ECO:0007669"/>
    <property type="project" value="TreeGrafter"/>
</dbReference>
<feature type="transmembrane region" description="Helical" evidence="9">
    <location>
        <begin position="6"/>
        <end position="24"/>
    </location>
</feature>
<name>A0A239VJT1_9MICO</name>
<proteinExistence type="inferred from homology"/>
<sequence>MSVQLWIVGACVVMLLVSALLSVFRMVVGPTAVDRAIANEVLVSTVVCVLGLYIAATRDGSTVSILISLSLVGFVSSLAVARFAAHADDAVQPRSLAPVVDGRVLLEGEGDGSGEGQFSTGQGDRR</sequence>
<dbReference type="GeneID" id="63459720"/>
<protein>
    <submittedName>
        <fullName evidence="10">Putative monovalent cation/H+ antiporter subunit F</fullName>
    </submittedName>
</protein>
<evidence type="ECO:0000256" key="3">
    <source>
        <dbReference type="ARBA" id="ARBA00022448"/>
    </source>
</evidence>
<dbReference type="Pfam" id="PF04066">
    <property type="entry name" value="MrpF_PhaF"/>
    <property type="match status" value="1"/>
</dbReference>
<evidence type="ECO:0000256" key="4">
    <source>
        <dbReference type="ARBA" id="ARBA00022475"/>
    </source>
</evidence>
<accession>A0A239VJT1</accession>
<keyword evidence="11" id="KW-1185">Reference proteome</keyword>
<dbReference type="InterPro" id="IPR007208">
    <property type="entry name" value="MrpF/PhaF-like"/>
</dbReference>
<evidence type="ECO:0000256" key="1">
    <source>
        <dbReference type="ARBA" id="ARBA00004651"/>
    </source>
</evidence>
<dbReference type="Proteomes" id="UP000242637">
    <property type="component" value="Chromosome 1"/>
</dbReference>
<comment type="similarity">
    <text evidence="2">Belongs to the CPA3 antiporters (TC 2.A.63) subunit F family.</text>
</comment>
<evidence type="ECO:0000256" key="8">
    <source>
        <dbReference type="SAM" id="MobiDB-lite"/>
    </source>
</evidence>
<comment type="subcellular location">
    <subcellularLocation>
        <location evidence="1">Cell membrane</location>
        <topology evidence="1">Multi-pass membrane protein</topology>
    </subcellularLocation>
</comment>
<organism evidence="10 11">
    <name type="scientific">Dermatophilus congolensis</name>
    <dbReference type="NCBI Taxonomy" id="1863"/>
    <lineage>
        <taxon>Bacteria</taxon>
        <taxon>Bacillati</taxon>
        <taxon>Actinomycetota</taxon>
        <taxon>Actinomycetes</taxon>
        <taxon>Micrococcales</taxon>
        <taxon>Dermatophilaceae</taxon>
        <taxon>Dermatophilus</taxon>
    </lineage>
</organism>
<evidence type="ECO:0000313" key="10">
    <source>
        <dbReference type="EMBL" id="SNV22392.1"/>
    </source>
</evidence>
<evidence type="ECO:0000256" key="6">
    <source>
        <dbReference type="ARBA" id="ARBA00022989"/>
    </source>
</evidence>